<keyword evidence="9" id="KW-1185">Reference proteome</keyword>
<proteinExistence type="predicted"/>
<reference evidence="8 9" key="1">
    <citation type="submission" date="2017-02" db="EMBL/GenBank/DDBJ databases">
        <title>The new phylogeny of genus Mycobacterium.</title>
        <authorList>
            <person name="Tortoli E."/>
            <person name="Trovato A."/>
            <person name="Cirillo D.M."/>
        </authorList>
    </citation>
    <scope>NUCLEOTIDE SEQUENCE [LARGE SCALE GENOMIC DNA]</scope>
    <source>
        <strain evidence="8 9">DSM 44338</strain>
    </source>
</reference>
<dbReference type="RefSeq" id="WP_083126195.1">
    <property type="nucleotide sequence ID" value="NZ_MVIM01000006.1"/>
</dbReference>
<feature type="transmembrane region" description="Helical" evidence="6">
    <location>
        <begin position="87"/>
        <end position="109"/>
    </location>
</feature>
<evidence type="ECO:0000259" key="7">
    <source>
        <dbReference type="PROSITE" id="PS50850"/>
    </source>
</evidence>
<evidence type="ECO:0000256" key="2">
    <source>
        <dbReference type="ARBA" id="ARBA00022475"/>
    </source>
</evidence>
<feature type="transmembrane region" description="Helical" evidence="6">
    <location>
        <begin position="333"/>
        <end position="353"/>
    </location>
</feature>
<feature type="domain" description="Major facilitator superfamily (MFS) profile" evidence="7">
    <location>
        <begin position="1"/>
        <end position="386"/>
    </location>
</feature>
<organism evidence="8 9">
    <name type="scientific">Mycolicibacterium tusciae</name>
    <dbReference type="NCBI Taxonomy" id="75922"/>
    <lineage>
        <taxon>Bacteria</taxon>
        <taxon>Bacillati</taxon>
        <taxon>Actinomycetota</taxon>
        <taxon>Actinomycetes</taxon>
        <taxon>Mycobacteriales</taxon>
        <taxon>Mycobacteriaceae</taxon>
        <taxon>Mycolicibacterium</taxon>
    </lineage>
</organism>
<protein>
    <submittedName>
        <fullName evidence="8">MFS transporter</fullName>
    </submittedName>
</protein>
<comment type="subcellular location">
    <subcellularLocation>
        <location evidence="1">Cell membrane</location>
        <topology evidence="1">Multi-pass membrane protein</topology>
    </subcellularLocation>
</comment>
<dbReference type="InterPro" id="IPR011701">
    <property type="entry name" value="MFS"/>
</dbReference>
<keyword evidence="3 6" id="KW-0812">Transmembrane</keyword>
<keyword evidence="2" id="KW-1003">Cell membrane</keyword>
<feature type="transmembrane region" description="Helical" evidence="6">
    <location>
        <begin position="230"/>
        <end position="249"/>
    </location>
</feature>
<dbReference type="PROSITE" id="PS50850">
    <property type="entry name" value="MFS"/>
    <property type="match status" value="1"/>
</dbReference>
<evidence type="ECO:0000313" key="9">
    <source>
        <dbReference type="Proteomes" id="UP000192411"/>
    </source>
</evidence>
<gene>
    <name evidence="8" type="ORF">BST47_14220</name>
</gene>
<accession>A0A1X0JR45</accession>
<evidence type="ECO:0000256" key="5">
    <source>
        <dbReference type="ARBA" id="ARBA00023136"/>
    </source>
</evidence>
<keyword evidence="4 6" id="KW-1133">Transmembrane helix</keyword>
<keyword evidence="5 6" id="KW-0472">Membrane</keyword>
<feature type="transmembrane region" description="Helical" evidence="6">
    <location>
        <begin position="365"/>
        <end position="384"/>
    </location>
</feature>
<dbReference type="PANTHER" id="PTHR42688:SF1">
    <property type="entry name" value="BLR5212 PROTEIN"/>
    <property type="match status" value="1"/>
</dbReference>
<dbReference type="Pfam" id="PF07690">
    <property type="entry name" value="MFS_1"/>
    <property type="match status" value="1"/>
</dbReference>
<dbReference type="Gene3D" id="1.20.1250.20">
    <property type="entry name" value="MFS general substrate transporter like domains"/>
    <property type="match status" value="1"/>
</dbReference>
<dbReference type="EMBL" id="MVIM01000006">
    <property type="protein sequence ID" value="ORB65301.1"/>
    <property type="molecule type" value="Genomic_DNA"/>
</dbReference>
<sequence length="402" mass="41407">MINQFGINLGFYMLMPYLAGYLAGPLGLAAWAVGLVLGVRNFSQQGMFIIGGTLADRLGYKPLIVAGCLLRTAGFGLLVVAESLPMVLIASAATGFAGALFNPAVRAYLAADSGDRRVEAFAVFNIFYQAGILAGPLAGLALMALDFRVTAAAAATVFALLTVAQLFALPQHSATLNAEKASVLDDWRAVLANRSFLLFAAAMIGSYVLSFQVYLALPLHAAILAPDAETLLVAAVFVVSGLVAVGGQLRITRVFGARWGAGRSLIIGTLILAVAFVPVAVVPDSGRFGLAASAIALLSAAALLAVGSAAVFPFEMDTVVSLAHNRLVATHYGFYNTIIGVGILAGNLGTGALMQAARDAGAPELIWAALSLIGGLTASALFYLNRSGRLQPVPVKAAVDPG</sequence>
<evidence type="ECO:0000256" key="6">
    <source>
        <dbReference type="SAM" id="Phobius"/>
    </source>
</evidence>
<comment type="caution">
    <text evidence="8">The sequence shown here is derived from an EMBL/GenBank/DDBJ whole genome shotgun (WGS) entry which is preliminary data.</text>
</comment>
<evidence type="ECO:0000313" key="8">
    <source>
        <dbReference type="EMBL" id="ORB65301.1"/>
    </source>
</evidence>
<feature type="transmembrane region" description="Helical" evidence="6">
    <location>
        <begin position="261"/>
        <end position="282"/>
    </location>
</feature>
<feature type="transmembrane region" description="Helical" evidence="6">
    <location>
        <begin position="18"/>
        <end position="39"/>
    </location>
</feature>
<dbReference type="InterPro" id="IPR020846">
    <property type="entry name" value="MFS_dom"/>
</dbReference>
<evidence type="ECO:0000256" key="1">
    <source>
        <dbReference type="ARBA" id="ARBA00004651"/>
    </source>
</evidence>
<evidence type="ECO:0000256" key="4">
    <source>
        <dbReference type="ARBA" id="ARBA00022989"/>
    </source>
</evidence>
<dbReference type="Proteomes" id="UP000192411">
    <property type="component" value="Unassembled WGS sequence"/>
</dbReference>
<feature type="transmembrane region" description="Helical" evidence="6">
    <location>
        <begin position="190"/>
        <end position="210"/>
    </location>
</feature>
<dbReference type="STRING" id="75922.BST47_14220"/>
<evidence type="ECO:0000256" key="3">
    <source>
        <dbReference type="ARBA" id="ARBA00022692"/>
    </source>
</evidence>
<name>A0A1X0JR45_9MYCO</name>
<dbReference type="OrthoDB" id="3285778at2"/>
<feature type="transmembrane region" description="Helical" evidence="6">
    <location>
        <begin position="151"/>
        <end position="169"/>
    </location>
</feature>
<feature type="transmembrane region" description="Helical" evidence="6">
    <location>
        <begin position="288"/>
        <end position="312"/>
    </location>
</feature>
<dbReference type="PANTHER" id="PTHR42688">
    <property type="entry name" value="CONSERVED PROTEIN"/>
    <property type="match status" value="1"/>
</dbReference>
<dbReference type="InterPro" id="IPR052425">
    <property type="entry name" value="Uncharacterized_MFS-type"/>
</dbReference>
<dbReference type="SUPFAM" id="SSF103473">
    <property type="entry name" value="MFS general substrate transporter"/>
    <property type="match status" value="1"/>
</dbReference>
<dbReference type="GO" id="GO:0022857">
    <property type="term" value="F:transmembrane transporter activity"/>
    <property type="evidence" value="ECO:0007669"/>
    <property type="project" value="InterPro"/>
</dbReference>
<feature type="transmembrane region" description="Helical" evidence="6">
    <location>
        <begin position="121"/>
        <end position="145"/>
    </location>
</feature>
<feature type="transmembrane region" description="Helical" evidence="6">
    <location>
        <begin position="60"/>
        <end position="81"/>
    </location>
</feature>
<dbReference type="AlphaFoldDB" id="A0A1X0JR45"/>
<dbReference type="GO" id="GO:0005886">
    <property type="term" value="C:plasma membrane"/>
    <property type="evidence" value="ECO:0007669"/>
    <property type="project" value="UniProtKB-SubCell"/>
</dbReference>
<dbReference type="InterPro" id="IPR036259">
    <property type="entry name" value="MFS_trans_sf"/>
</dbReference>